<reference evidence="3" key="1">
    <citation type="submission" date="2021-03" db="EMBL/GenBank/DDBJ databases">
        <title>Leucobacter chromiisoli sp. nov., isolated from chromium-containing soil of chemical plant.</title>
        <authorList>
            <person name="Xu Z."/>
        </authorList>
    </citation>
    <scope>NUCLEOTIDE SEQUENCE</scope>
    <source>
        <strain evidence="3">S27</strain>
    </source>
</reference>
<sequence length="267" mass="28507">MTTITASEMVLTETTASDGMRVPILIHRPADPQGWLVWAHGGSWQYGSVSQWAPITASIADRTGWAVASVEYRLAPAHTFPAAVLDVLGALKWAEDRADGLPVVVGGDSAGGTIASLAALARRDADDLVPAQVLAYPPFDPDCANPSYSARGAFPRAPDLRASWQQWLVPRSVTESELPVTPLRAATLAGLAPVTLLVGDRDPVRDDVTAYADRLRADGVHTRVETVAGVGHADLLQPRSAILETLMAVFTEPALVAFHQHQREDTP</sequence>
<organism evidence="3 4">
    <name type="scientific">Leucobacter weissii</name>
    <dbReference type="NCBI Taxonomy" id="1983706"/>
    <lineage>
        <taxon>Bacteria</taxon>
        <taxon>Bacillati</taxon>
        <taxon>Actinomycetota</taxon>
        <taxon>Actinomycetes</taxon>
        <taxon>Micrococcales</taxon>
        <taxon>Microbacteriaceae</taxon>
        <taxon>Leucobacter</taxon>
    </lineage>
</organism>
<dbReference type="PANTHER" id="PTHR48081">
    <property type="entry name" value="AB HYDROLASE SUPERFAMILY PROTEIN C4A8.06C"/>
    <property type="match status" value="1"/>
</dbReference>
<comment type="caution">
    <text evidence="3">The sequence shown here is derived from an EMBL/GenBank/DDBJ whole genome shotgun (WGS) entry which is preliminary data.</text>
</comment>
<protein>
    <submittedName>
        <fullName evidence="3">Alpha/beta hydrolase fold domain-containing protein</fullName>
    </submittedName>
</protein>
<dbReference type="InterPro" id="IPR013094">
    <property type="entry name" value="AB_hydrolase_3"/>
</dbReference>
<accession>A0A939SAZ2</accession>
<dbReference type="Proteomes" id="UP000664382">
    <property type="component" value="Unassembled WGS sequence"/>
</dbReference>
<dbReference type="Pfam" id="PF07859">
    <property type="entry name" value="Abhydrolase_3"/>
    <property type="match status" value="1"/>
</dbReference>
<dbReference type="InterPro" id="IPR029058">
    <property type="entry name" value="AB_hydrolase_fold"/>
</dbReference>
<keyword evidence="1 3" id="KW-0378">Hydrolase</keyword>
<evidence type="ECO:0000313" key="4">
    <source>
        <dbReference type="Proteomes" id="UP000664382"/>
    </source>
</evidence>
<dbReference type="AlphaFoldDB" id="A0A939SAZ2"/>
<dbReference type="GO" id="GO:0016787">
    <property type="term" value="F:hydrolase activity"/>
    <property type="evidence" value="ECO:0007669"/>
    <property type="project" value="UniProtKB-KW"/>
</dbReference>
<dbReference type="RefSeq" id="WP_208098210.1">
    <property type="nucleotide sequence ID" value="NZ_JAGDYM010000011.1"/>
</dbReference>
<evidence type="ECO:0000259" key="2">
    <source>
        <dbReference type="Pfam" id="PF07859"/>
    </source>
</evidence>
<dbReference type="InterPro" id="IPR050300">
    <property type="entry name" value="GDXG_lipolytic_enzyme"/>
</dbReference>
<proteinExistence type="predicted"/>
<evidence type="ECO:0000256" key="1">
    <source>
        <dbReference type="ARBA" id="ARBA00022801"/>
    </source>
</evidence>
<dbReference type="Gene3D" id="3.40.50.1820">
    <property type="entry name" value="alpha/beta hydrolase"/>
    <property type="match status" value="1"/>
</dbReference>
<evidence type="ECO:0000313" key="3">
    <source>
        <dbReference type="EMBL" id="MBO1902457.1"/>
    </source>
</evidence>
<dbReference type="SUPFAM" id="SSF53474">
    <property type="entry name" value="alpha/beta-Hydrolases"/>
    <property type="match status" value="1"/>
</dbReference>
<gene>
    <name evidence="3" type="ORF">J4H92_10905</name>
</gene>
<keyword evidence="4" id="KW-1185">Reference proteome</keyword>
<feature type="domain" description="Alpha/beta hydrolase fold-3" evidence="2">
    <location>
        <begin position="36"/>
        <end position="233"/>
    </location>
</feature>
<dbReference type="EMBL" id="JAGDYM010000011">
    <property type="protein sequence ID" value="MBO1902457.1"/>
    <property type="molecule type" value="Genomic_DNA"/>
</dbReference>
<name>A0A939SAZ2_9MICO</name>